<dbReference type="AlphaFoldDB" id="A0A0F9EHC6"/>
<feature type="non-terminal residue" evidence="1">
    <location>
        <position position="1"/>
    </location>
</feature>
<name>A0A0F9EHC6_9ZZZZ</name>
<proteinExistence type="predicted"/>
<sequence>SKIGIEYLGYKGNIPNAWDGVPQDVLDKHNMAYDENMLKNSIKMEERGEIMDWSNYKV</sequence>
<accession>A0A0F9EHC6</accession>
<gene>
    <name evidence="1" type="ORF">LCGC14_2152360</name>
</gene>
<organism evidence="1">
    <name type="scientific">marine sediment metagenome</name>
    <dbReference type="NCBI Taxonomy" id="412755"/>
    <lineage>
        <taxon>unclassified sequences</taxon>
        <taxon>metagenomes</taxon>
        <taxon>ecological metagenomes</taxon>
    </lineage>
</organism>
<reference evidence="1" key="1">
    <citation type="journal article" date="2015" name="Nature">
        <title>Complex archaea that bridge the gap between prokaryotes and eukaryotes.</title>
        <authorList>
            <person name="Spang A."/>
            <person name="Saw J.H."/>
            <person name="Jorgensen S.L."/>
            <person name="Zaremba-Niedzwiedzka K."/>
            <person name="Martijn J."/>
            <person name="Lind A.E."/>
            <person name="van Eijk R."/>
            <person name="Schleper C."/>
            <person name="Guy L."/>
            <person name="Ettema T.J."/>
        </authorList>
    </citation>
    <scope>NUCLEOTIDE SEQUENCE</scope>
</reference>
<protein>
    <submittedName>
        <fullName evidence="1">Uncharacterized protein</fullName>
    </submittedName>
</protein>
<evidence type="ECO:0000313" key="1">
    <source>
        <dbReference type="EMBL" id="KKL65701.1"/>
    </source>
</evidence>
<dbReference type="EMBL" id="LAZR01027448">
    <property type="protein sequence ID" value="KKL65701.1"/>
    <property type="molecule type" value="Genomic_DNA"/>
</dbReference>
<comment type="caution">
    <text evidence="1">The sequence shown here is derived from an EMBL/GenBank/DDBJ whole genome shotgun (WGS) entry which is preliminary data.</text>
</comment>